<comment type="caution">
    <text evidence="2">The sequence shown here is derived from an EMBL/GenBank/DDBJ whole genome shotgun (WGS) entry which is preliminary data.</text>
</comment>
<accession>A0A4Q7LZE0</accession>
<organism evidence="2 3">
    <name type="scientific">Microcella putealis</name>
    <dbReference type="NCBI Taxonomy" id="337005"/>
    <lineage>
        <taxon>Bacteria</taxon>
        <taxon>Bacillati</taxon>
        <taxon>Actinomycetota</taxon>
        <taxon>Actinomycetes</taxon>
        <taxon>Micrococcales</taxon>
        <taxon>Microbacteriaceae</taxon>
        <taxon>Microcella</taxon>
    </lineage>
</organism>
<dbReference type="AlphaFoldDB" id="A0A4Q7LZE0"/>
<dbReference type="EMBL" id="SGWW01000001">
    <property type="protein sequence ID" value="RZS59767.1"/>
    <property type="molecule type" value="Genomic_DNA"/>
</dbReference>
<dbReference type="Pfam" id="PF01610">
    <property type="entry name" value="DDE_Tnp_ISL3"/>
    <property type="match status" value="1"/>
</dbReference>
<gene>
    <name evidence="2" type="ORF">EV141_1002</name>
</gene>
<evidence type="ECO:0000259" key="1">
    <source>
        <dbReference type="Pfam" id="PF01610"/>
    </source>
</evidence>
<keyword evidence="3" id="KW-1185">Reference proteome</keyword>
<sequence>MGDPHAEVEVAWLCYQQLRSAYHQERLTDGRVVAARVLESFHTCPIPEIARLGRTLRAWRQQFLAYFDTGGVSNGGTEAINLIIEKTRRSAHGFRNFDNYRLRILLAAGGHKPWRTAPTPAS</sequence>
<proteinExistence type="predicted"/>
<feature type="domain" description="Transposase IS204/IS1001/IS1096/IS1165 DDE" evidence="1">
    <location>
        <begin position="6"/>
        <end position="104"/>
    </location>
</feature>
<name>A0A4Q7LZE0_9MICO</name>
<protein>
    <submittedName>
        <fullName evidence="2">Transposase</fullName>
    </submittedName>
</protein>
<dbReference type="InterPro" id="IPR002560">
    <property type="entry name" value="Transposase_DDE"/>
</dbReference>
<dbReference type="Proteomes" id="UP000293519">
    <property type="component" value="Unassembled WGS sequence"/>
</dbReference>
<reference evidence="2 3" key="1">
    <citation type="journal article" date="2015" name="Stand. Genomic Sci.">
        <title>Genomic Encyclopedia of Bacterial and Archaeal Type Strains, Phase III: the genomes of soil and plant-associated and newly described type strains.</title>
        <authorList>
            <person name="Whitman W.B."/>
            <person name="Woyke T."/>
            <person name="Klenk H.P."/>
            <person name="Zhou Y."/>
            <person name="Lilburn T.G."/>
            <person name="Beck B.J."/>
            <person name="De Vos P."/>
            <person name="Vandamme P."/>
            <person name="Eisen J.A."/>
            <person name="Garrity G."/>
            <person name="Hugenholtz P."/>
            <person name="Kyrpides N.C."/>
        </authorList>
    </citation>
    <scope>NUCLEOTIDE SEQUENCE [LARGE SCALE GENOMIC DNA]</scope>
    <source>
        <strain evidence="2 3">CV2</strain>
    </source>
</reference>
<evidence type="ECO:0000313" key="2">
    <source>
        <dbReference type="EMBL" id="RZS59767.1"/>
    </source>
</evidence>
<evidence type="ECO:0000313" key="3">
    <source>
        <dbReference type="Proteomes" id="UP000293519"/>
    </source>
</evidence>